<keyword evidence="1" id="KW-0175">Coiled coil</keyword>
<evidence type="ECO:0000313" key="2">
    <source>
        <dbReference type="EMBL" id="QOW44596.1"/>
    </source>
</evidence>
<protein>
    <submittedName>
        <fullName evidence="2">Uncharacterized protein</fullName>
    </submittedName>
</protein>
<evidence type="ECO:0000313" key="3">
    <source>
        <dbReference type="Proteomes" id="UP000593966"/>
    </source>
</evidence>
<dbReference type="EMBL" id="CP048659">
    <property type="protein sequence ID" value="QOW44596.1"/>
    <property type="molecule type" value="Genomic_DNA"/>
</dbReference>
<gene>
    <name evidence="2" type="ORF">G0028_01010</name>
</gene>
<sequence>MKLKLIPVFELEYSHPDVKSPPYPFSDEEYTNYLDQVYKLNGFMDPFEPIAEGYNLYAIQQTSENNLVKIIKDAIYKDQNSLEGGFVLCEIAETLNPILTHRCCSDLNDVDSWINLAKKNLTGFWIGHPMLSCKIENDQIRFIEEEEEELEDIVIPFSDYQIAIQELKQELIEIRKRILEISARHQLNNKSVSQLLNFTLIDQSNA</sequence>
<reference evidence="2 3" key="1">
    <citation type="submission" date="2020-02" db="EMBL/GenBank/DDBJ databases">
        <title>Tigecycline-resistant Acinetobacter species from pigs and migratory birds.</title>
        <authorList>
            <person name="Chen C."/>
            <person name="Sun J."/>
            <person name="Liao X.-P."/>
            <person name="Liu Y.-H."/>
        </authorList>
    </citation>
    <scope>NUCLEOTIDE SEQUENCE [LARGE SCALE GENOMIC DNA]</scope>
    <source>
        <strain evidence="2 3">YH12207_T</strain>
    </source>
</reference>
<dbReference type="Proteomes" id="UP000593966">
    <property type="component" value="Chromosome"/>
</dbReference>
<evidence type="ECO:0000256" key="1">
    <source>
        <dbReference type="SAM" id="Coils"/>
    </source>
</evidence>
<accession>A0A4Q4GT33</accession>
<organism evidence="2 3">
    <name type="scientific">Acinetobacter piscicola</name>
    <dbReference type="NCBI Taxonomy" id="2006115"/>
    <lineage>
        <taxon>Bacteria</taxon>
        <taxon>Pseudomonadati</taxon>
        <taxon>Pseudomonadota</taxon>
        <taxon>Gammaproteobacteria</taxon>
        <taxon>Moraxellales</taxon>
        <taxon>Moraxellaceae</taxon>
        <taxon>Acinetobacter</taxon>
    </lineage>
</organism>
<dbReference type="RefSeq" id="WP_130074842.1">
    <property type="nucleotide sequence ID" value="NZ_CP048659.1"/>
</dbReference>
<dbReference type="AlphaFoldDB" id="A0A4Q4GT33"/>
<proteinExistence type="predicted"/>
<name>A0A4Q4GT33_9GAMM</name>
<feature type="coiled-coil region" evidence="1">
    <location>
        <begin position="133"/>
        <end position="184"/>
    </location>
</feature>
<dbReference type="OrthoDB" id="3478457at2"/>
<keyword evidence="3" id="KW-1185">Reference proteome</keyword>